<proteinExistence type="predicted"/>
<evidence type="ECO:0000313" key="2">
    <source>
        <dbReference type="Proteomes" id="UP000324832"/>
    </source>
</evidence>
<evidence type="ECO:0000313" key="1">
    <source>
        <dbReference type="EMBL" id="VVD04151.1"/>
    </source>
</evidence>
<organism evidence="1 2">
    <name type="scientific">Leptidea sinapis</name>
    <dbReference type="NCBI Taxonomy" id="189913"/>
    <lineage>
        <taxon>Eukaryota</taxon>
        <taxon>Metazoa</taxon>
        <taxon>Ecdysozoa</taxon>
        <taxon>Arthropoda</taxon>
        <taxon>Hexapoda</taxon>
        <taxon>Insecta</taxon>
        <taxon>Pterygota</taxon>
        <taxon>Neoptera</taxon>
        <taxon>Endopterygota</taxon>
        <taxon>Lepidoptera</taxon>
        <taxon>Glossata</taxon>
        <taxon>Ditrysia</taxon>
        <taxon>Papilionoidea</taxon>
        <taxon>Pieridae</taxon>
        <taxon>Dismorphiinae</taxon>
        <taxon>Leptidea</taxon>
    </lineage>
</organism>
<dbReference type="Gene3D" id="3.30.70.1820">
    <property type="entry name" value="L1 transposable element, RRM domain"/>
    <property type="match status" value="1"/>
</dbReference>
<sequence length="100" mass="11453">MRRRRKMLLVHRVSEEKSEDVSSRVCKVVGEHIGVTRFSVATIKSSHRLGRPSEKKPRPIVVKFADVALRVKVWFSKTGFKGSGITVSEFLTKSRHNLFM</sequence>
<reference evidence="1 2" key="1">
    <citation type="submission" date="2017-07" db="EMBL/GenBank/DDBJ databases">
        <authorList>
            <person name="Talla V."/>
            <person name="Backstrom N."/>
        </authorList>
    </citation>
    <scope>NUCLEOTIDE SEQUENCE [LARGE SCALE GENOMIC DNA]</scope>
</reference>
<keyword evidence="2" id="KW-1185">Reference proteome</keyword>
<protein>
    <submittedName>
        <fullName evidence="1">Uncharacterized protein</fullName>
    </submittedName>
</protein>
<dbReference type="EMBL" id="FZQP02006835">
    <property type="protein sequence ID" value="VVD04151.1"/>
    <property type="molecule type" value="Genomic_DNA"/>
</dbReference>
<dbReference type="Proteomes" id="UP000324832">
    <property type="component" value="Unassembled WGS sequence"/>
</dbReference>
<dbReference type="AlphaFoldDB" id="A0A5E4R2C6"/>
<accession>A0A5E4R2C6</accession>
<name>A0A5E4R2C6_9NEOP</name>
<gene>
    <name evidence="1" type="ORF">LSINAPIS_LOCUS13973</name>
</gene>